<keyword evidence="1" id="KW-0812">Transmembrane</keyword>
<name>A0A3Q9IBZ3_9BACL</name>
<feature type="transmembrane region" description="Helical" evidence="1">
    <location>
        <begin position="21"/>
        <end position="38"/>
    </location>
</feature>
<dbReference type="Proteomes" id="UP000270678">
    <property type="component" value="Chromosome"/>
</dbReference>
<sequence length="249" mass="28504">MRLVVQLKAANKGIVIPHEHGGWAMVSAPFLFGMMAGTAKWDHILLFIAWLFLYLASYPTLQALKRRKQRDHLLKWSAIYGAIALAALVYPLFQTPALFYFGIPFVLLLIVNIWHVKQRAERALVNDLCAILIFSIGGAAAYLYGDGDWDLTMLFVVLFNFLYFMGTAFFVKTIFRERGNKRWEAAARIYHILLLFIPWACGYPWMTLPFIIPLIRTLLFAGKQVKPMRAGIIEIIGSVQFIVISWIVF</sequence>
<keyword evidence="3" id="KW-1185">Reference proteome</keyword>
<dbReference type="KEGG" id="plut:EI981_15040"/>
<keyword evidence="1" id="KW-0472">Membrane</keyword>
<dbReference type="InterPro" id="IPR025576">
    <property type="entry name" value="YwiC"/>
</dbReference>
<proteinExistence type="predicted"/>
<dbReference type="RefSeq" id="WP_126999453.1">
    <property type="nucleotide sequence ID" value="NZ_CP034346.1"/>
</dbReference>
<feature type="transmembrane region" description="Helical" evidence="1">
    <location>
        <begin position="73"/>
        <end position="93"/>
    </location>
</feature>
<dbReference type="Pfam" id="PF14256">
    <property type="entry name" value="YwiC"/>
    <property type="match status" value="1"/>
</dbReference>
<evidence type="ECO:0008006" key="4">
    <source>
        <dbReference type="Google" id="ProtNLM"/>
    </source>
</evidence>
<feature type="transmembrane region" description="Helical" evidence="1">
    <location>
        <begin position="99"/>
        <end position="116"/>
    </location>
</feature>
<reference evidence="3" key="1">
    <citation type="submission" date="2018-12" db="EMBL/GenBank/DDBJ databases">
        <title>Complete genome sequence of Paenibacillus sp. MBLB1234.</title>
        <authorList>
            <person name="Nam Y.-D."/>
            <person name="Kang J."/>
            <person name="Chung W.-H."/>
            <person name="Park Y.S."/>
        </authorList>
    </citation>
    <scope>NUCLEOTIDE SEQUENCE [LARGE SCALE GENOMIC DNA]</scope>
    <source>
        <strain evidence="3">MBLB1234</strain>
    </source>
</reference>
<accession>A0A3Q9IBZ3</accession>
<dbReference type="AlphaFoldDB" id="A0A3Q9IBZ3"/>
<evidence type="ECO:0000256" key="1">
    <source>
        <dbReference type="SAM" id="Phobius"/>
    </source>
</evidence>
<evidence type="ECO:0000313" key="3">
    <source>
        <dbReference type="Proteomes" id="UP000270678"/>
    </source>
</evidence>
<feature type="transmembrane region" description="Helical" evidence="1">
    <location>
        <begin position="44"/>
        <end position="61"/>
    </location>
</feature>
<dbReference type="OrthoDB" id="2380563at2"/>
<dbReference type="EMBL" id="CP034346">
    <property type="protein sequence ID" value="AZS15628.1"/>
    <property type="molecule type" value="Genomic_DNA"/>
</dbReference>
<gene>
    <name evidence="2" type="ORF">EI981_15040</name>
</gene>
<organism evidence="2 3">
    <name type="scientific">Paenibacillus lutimineralis</name>
    <dbReference type="NCBI Taxonomy" id="2707005"/>
    <lineage>
        <taxon>Bacteria</taxon>
        <taxon>Bacillati</taxon>
        <taxon>Bacillota</taxon>
        <taxon>Bacilli</taxon>
        <taxon>Bacillales</taxon>
        <taxon>Paenibacillaceae</taxon>
        <taxon>Paenibacillus</taxon>
    </lineage>
</organism>
<protein>
    <recommendedName>
        <fullName evidence="4">YwiC-like family protein</fullName>
    </recommendedName>
</protein>
<keyword evidence="1" id="KW-1133">Transmembrane helix</keyword>
<feature type="transmembrane region" description="Helical" evidence="1">
    <location>
        <begin position="128"/>
        <end position="145"/>
    </location>
</feature>
<evidence type="ECO:0000313" key="2">
    <source>
        <dbReference type="EMBL" id="AZS15628.1"/>
    </source>
</evidence>
<feature type="transmembrane region" description="Helical" evidence="1">
    <location>
        <begin position="151"/>
        <end position="171"/>
    </location>
</feature>
<feature type="transmembrane region" description="Helical" evidence="1">
    <location>
        <begin position="227"/>
        <end position="248"/>
    </location>
</feature>
<feature type="transmembrane region" description="Helical" evidence="1">
    <location>
        <begin position="192"/>
        <end position="215"/>
    </location>
</feature>